<evidence type="ECO:0000313" key="1">
    <source>
        <dbReference type="Proteomes" id="UP000887579"/>
    </source>
</evidence>
<protein>
    <submittedName>
        <fullName evidence="2">CHK kinase-like domain-containing protein</fullName>
    </submittedName>
</protein>
<name>A0AC34FR21_9BILA</name>
<dbReference type="WBParaSite" id="ES5_v2.g19775.t1">
    <property type="protein sequence ID" value="ES5_v2.g19775.t1"/>
    <property type="gene ID" value="ES5_v2.g19775"/>
</dbReference>
<accession>A0AC34FR21</accession>
<evidence type="ECO:0000313" key="2">
    <source>
        <dbReference type="WBParaSite" id="ES5_v2.g19775.t1"/>
    </source>
</evidence>
<dbReference type="Proteomes" id="UP000887579">
    <property type="component" value="Unplaced"/>
</dbReference>
<organism evidence="1 2">
    <name type="scientific">Panagrolaimus sp. ES5</name>
    <dbReference type="NCBI Taxonomy" id="591445"/>
    <lineage>
        <taxon>Eukaryota</taxon>
        <taxon>Metazoa</taxon>
        <taxon>Ecdysozoa</taxon>
        <taxon>Nematoda</taxon>
        <taxon>Chromadorea</taxon>
        <taxon>Rhabditida</taxon>
        <taxon>Tylenchina</taxon>
        <taxon>Panagrolaimomorpha</taxon>
        <taxon>Panagrolaimoidea</taxon>
        <taxon>Panagrolaimidae</taxon>
        <taxon>Panagrolaimus</taxon>
    </lineage>
</organism>
<sequence length="444" mass="51703">MASVLIENNVCEEEIFVKNDNDLSSKNVYGDTINYNLHLGSHSFTIGWIIKSLRENDKKFIKLHGNRGISDATWYDVSEGKGFLSIVLRITLTFVDSKSSDDVYTTILKIPGIENYHQIFDKSEGFEIKYETILKICELHNTECGFYTDIAPILSIPLPKVFKTKIWDLGKNEGCIHMEDLRDYGKVINYYDSASVEQVKNVIKHLALMHKQILTDKEKVWKGKYLCGELAASVMLEKCLEKFLEWCEYKEPYVSYINKYKKFMLNKNFFTYALKEALKELGIIPVIAHGDLWGGNLMWKTNDKGEIETDIAAFIDWQNMFEGSPMNDIARLITNNCSGEIRREIEKDLIENYYNQLKKEMEKEGLAIPYTKEQLKKIYQIQFILEAIVNFILFKLSETTNKEKDSKIKKEMYEIAMLKTLHALEDMDHLLQGDLKYLFERFGQ</sequence>
<proteinExistence type="predicted"/>
<reference evidence="2" key="1">
    <citation type="submission" date="2022-11" db="UniProtKB">
        <authorList>
            <consortium name="WormBaseParasite"/>
        </authorList>
    </citation>
    <scope>IDENTIFICATION</scope>
</reference>